<evidence type="ECO:0008006" key="4">
    <source>
        <dbReference type="Google" id="ProtNLM"/>
    </source>
</evidence>
<keyword evidence="1 2" id="KW-0732">Signal</keyword>
<name>A0A6G8F199_9BACT</name>
<evidence type="ECO:0000256" key="1">
    <source>
        <dbReference type="ARBA" id="ARBA00022729"/>
    </source>
</evidence>
<dbReference type="InterPro" id="IPR029046">
    <property type="entry name" value="LolA/LolB/LppX"/>
</dbReference>
<sequence>MKKLLATMLAVLVCTVTLAQNAYYQKAVAKYKSVSSLTASATKTKHKASVAKDAVSQGTFYVKKPNKVLITFNKGKDALLMNGTNFTMTVNGRKFKTNSTTNPQFKTFQNVLESIFTGGNVDLSKNNDVDIAKSGSNVILTITPVMDKKKAKRQLFTSFVLTIDSKTSELRTIRMNEKKGNYTEYRFSGYQLGAKVSDTIFQ</sequence>
<dbReference type="Pfam" id="PF03548">
    <property type="entry name" value="LolA"/>
    <property type="match status" value="1"/>
</dbReference>
<dbReference type="SUPFAM" id="SSF89392">
    <property type="entry name" value="Prokaryotic lipoproteins and lipoprotein localization factors"/>
    <property type="match status" value="1"/>
</dbReference>
<feature type="signal peptide" evidence="2">
    <location>
        <begin position="1"/>
        <end position="19"/>
    </location>
</feature>
<protein>
    <recommendedName>
        <fullName evidence="4">Outer membrane lipoprotein carrier protein LolA</fullName>
    </recommendedName>
</protein>
<accession>A0A6G8F199</accession>
<dbReference type="Gene3D" id="2.50.20.10">
    <property type="entry name" value="Lipoprotein localisation LolA/LolB/LppX"/>
    <property type="match status" value="1"/>
</dbReference>
<evidence type="ECO:0000313" key="3">
    <source>
        <dbReference type="EMBL" id="QIM10064.1"/>
    </source>
</evidence>
<dbReference type="PANTHER" id="PTHR35869:SF1">
    <property type="entry name" value="OUTER-MEMBRANE LIPOPROTEIN CARRIER PROTEIN"/>
    <property type="match status" value="1"/>
</dbReference>
<dbReference type="PANTHER" id="PTHR35869">
    <property type="entry name" value="OUTER-MEMBRANE LIPOPROTEIN CARRIER PROTEIN"/>
    <property type="match status" value="1"/>
</dbReference>
<dbReference type="CDD" id="cd16325">
    <property type="entry name" value="LolA"/>
    <property type="match status" value="1"/>
</dbReference>
<gene>
    <name evidence="3" type="ORF">Prevot485_1630</name>
</gene>
<organism evidence="3">
    <name type="scientific">uncultured Prevotella sp</name>
    <dbReference type="NCBI Taxonomy" id="159272"/>
    <lineage>
        <taxon>Bacteria</taxon>
        <taxon>Pseudomonadati</taxon>
        <taxon>Bacteroidota</taxon>
        <taxon>Bacteroidia</taxon>
        <taxon>Bacteroidales</taxon>
        <taxon>Prevotellaceae</taxon>
        <taxon>Prevotella</taxon>
        <taxon>environmental samples</taxon>
    </lineage>
</organism>
<feature type="chain" id="PRO_5026182383" description="Outer membrane lipoprotein carrier protein LolA" evidence="2">
    <location>
        <begin position="20"/>
        <end position="202"/>
    </location>
</feature>
<evidence type="ECO:0000256" key="2">
    <source>
        <dbReference type="SAM" id="SignalP"/>
    </source>
</evidence>
<reference evidence="3" key="1">
    <citation type="journal article" date="2020" name="J. ISSAAS">
        <title>Lactobacilli and other gastrointestinal microbiota of Peromyscus leucopus, reservoir host for agents of Lyme disease and other zoonoses in North America.</title>
        <authorList>
            <person name="Milovic A."/>
            <person name="Bassam K."/>
            <person name="Shao H."/>
            <person name="Chatzistamou I."/>
            <person name="Tufts D.M."/>
            <person name="Diuk-Wasser M."/>
            <person name="Barbour A.G."/>
        </authorList>
    </citation>
    <scope>NUCLEOTIDE SEQUENCE</scope>
    <source>
        <strain evidence="3">LL70</strain>
    </source>
</reference>
<proteinExistence type="predicted"/>
<dbReference type="InterPro" id="IPR004564">
    <property type="entry name" value="OM_lipoprot_carrier_LolA-like"/>
</dbReference>
<dbReference type="EMBL" id="MN990733">
    <property type="protein sequence ID" value="QIM10064.1"/>
    <property type="molecule type" value="Genomic_DNA"/>
</dbReference>
<dbReference type="AlphaFoldDB" id="A0A6G8F199"/>